<dbReference type="GO" id="GO:0008137">
    <property type="term" value="F:NADH dehydrogenase (ubiquinone) activity"/>
    <property type="evidence" value="ECO:0007669"/>
    <property type="project" value="UniProtKB-EC"/>
</dbReference>
<sequence>MMFMVSVMVGIMISLSSMSVLSVWVGMEVGFLGVIGVMSGQSVGEVESTMKYFIVQVLGSLCFLLGVMVGCGGVFLGMELVLLVVGLCFKVGLFPFHFWVPAVMSQMSWWGCMLVGVFQKVVPLWVFSNIGLDGYLLGGVELVVMMTALLGCLGGLGVLHFRVLFAFSSLIHTGFMVVLSMVSLFGFFSYLLVYFFLNLGLVLCMWSSSIYSVLDVLKVRGVSVEVLVLSVSLYALSLAGLPPFSGCFLKVYFLGLCWGAFPLVCLVLVFSSGVSLYFYLSMFLSLSMMSGSKGLGIGGSVNILKSWYFLSSLVLNLLGGLPLFMSVGIY</sequence>
<name>A0A343S4N0_9BIVA</name>
<evidence type="ECO:0000256" key="4">
    <source>
        <dbReference type="ARBA" id="ARBA00021008"/>
    </source>
</evidence>
<feature type="transmembrane region" description="Helical" evidence="17">
    <location>
        <begin position="226"/>
        <end position="245"/>
    </location>
</feature>
<feature type="domain" description="NADH:quinone oxidoreductase/Mrp antiporter transmembrane" evidence="18">
    <location>
        <begin position="79"/>
        <end position="273"/>
    </location>
</feature>
<feature type="transmembrane region" description="Helical" evidence="17">
    <location>
        <begin position="251"/>
        <end position="270"/>
    </location>
</feature>
<evidence type="ECO:0000256" key="17">
    <source>
        <dbReference type="RuleBase" id="RU003403"/>
    </source>
</evidence>
<keyword evidence="15 17" id="KW-0472">Membrane</keyword>
<accession>A0A343S4N0</accession>
<evidence type="ECO:0000256" key="13">
    <source>
        <dbReference type="ARBA" id="ARBA00023075"/>
    </source>
</evidence>
<keyword evidence="5" id="KW-0813">Transport</keyword>
<reference evidence="19" key="1">
    <citation type="journal article" date="2017" name="Mitochondrial DNA Part B Resour">
        <title>The complete mitochondrial genome of Lutraria maxima Jonas (Veneroida: Mactridae).</title>
        <authorList>
            <person name="Zhong S."/>
            <person name="Zhao Y."/>
            <person name="Wang X."/>
            <person name="Song Z."/>
            <person name="Zhang Q."/>
        </authorList>
    </citation>
    <scope>NUCLEOTIDE SEQUENCE</scope>
</reference>
<evidence type="ECO:0000256" key="5">
    <source>
        <dbReference type="ARBA" id="ARBA00022448"/>
    </source>
</evidence>
<dbReference type="PANTHER" id="PTHR46552:SF1">
    <property type="entry name" value="NADH-UBIQUINONE OXIDOREDUCTASE CHAIN 2"/>
    <property type="match status" value="1"/>
</dbReference>
<feature type="transmembrane region" description="Helical" evidence="17">
    <location>
        <begin position="163"/>
        <end position="185"/>
    </location>
</feature>
<geneLocation type="mitochondrion" evidence="19"/>
<comment type="function">
    <text evidence="17">Core subunit of the mitochondrial membrane respiratory chain NADH dehydrogenase (Complex I) which catalyzes electron transfer from NADH through the respiratory chain, using ubiquinone as an electron acceptor. Essential for the catalytic activity and assembly of complex I.</text>
</comment>
<evidence type="ECO:0000313" key="19">
    <source>
        <dbReference type="EMBL" id="AUH21196.1"/>
    </source>
</evidence>
<feature type="transmembrane region" description="Helical" evidence="17">
    <location>
        <begin position="52"/>
        <end position="75"/>
    </location>
</feature>
<evidence type="ECO:0000256" key="6">
    <source>
        <dbReference type="ARBA" id="ARBA00022660"/>
    </source>
</evidence>
<dbReference type="GO" id="GO:0006120">
    <property type="term" value="P:mitochondrial electron transport, NADH to ubiquinone"/>
    <property type="evidence" value="ECO:0007669"/>
    <property type="project" value="InterPro"/>
</dbReference>
<keyword evidence="11 17" id="KW-1133">Transmembrane helix</keyword>
<dbReference type="AlphaFoldDB" id="A0A343S4N0"/>
<feature type="transmembrane region" description="Helical" evidence="17">
    <location>
        <begin position="307"/>
        <end position="329"/>
    </location>
</feature>
<evidence type="ECO:0000256" key="12">
    <source>
        <dbReference type="ARBA" id="ARBA00023027"/>
    </source>
</evidence>
<evidence type="ECO:0000256" key="2">
    <source>
        <dbReference type="ARBA" id="ARBA00007012"/>
    </source>
</evidence>
<keyword evidence="10 17" id="KW-0249">Electron transport</keyword>
<dbReference type="PRINTS" id="PR01436">
    <property type="entry name" value="NADHDHGNASE2"/>
</dbReference>
<evidence type="ECO:0000259" key="18">
    <source>
        <dbReference type="Pfam" id="PF00361"/>
    </source>
</evidence>
<evidence type="ECO:0000256" key="15">
    <source>
        <dbReference type="ARBA" id="ARBA00023136"/>
    </source>
</evidence>
<proteinExistence type="inferred from homology"/>
<keyword evidence="9 17" id="KW-1278">Translocase</keyword>
<dbReference type="EMBL" id="MF784266">
    <property type="protein sequence ID" value="AUH21196.1"/>
    <property type="molecule type" value="Genomic_DNA"/>
</dbReference>
<comment type="subcellular location">
    <subcellularLocation>
        <location evidence="1 17">Mitochondrion inner membrane</location>
        <topology evidence="1 17">Multi-pass membrane protein</topology>
    </subcellularLocation>
</comment>
<keyword evidence="12 17" id="KW-0520">NAD</keyword>
<keyword evidence="6 17" id="KW-0679">Respiratory chain</keyword>
<feature type="transmembrane region" description="Helical" evidence="17">
    <location>
        <begin position="191"/>
        <end position="214"/>
    </location>
</feature>
<keyword evidence="7 17" id="KW-0812">Transmembrane</keyword>
<protein>
    <recommendedName>
        <fullName evidence="4 17">NADH-ubiquinone oxidoreductase chain 2</fullName>
        <ecNumber evidence="3 17">7.1.1.2</ecNumber>
    </recommendedName>
</protein>
<evidence type="ECO:0000256" key="14">
    <source>
        <dbReference type="ARBA" id="ARBA00023128"/>
    </source>
</evidence>
<evidence type="ECO:0000256" key="3">
    <source>
        <dbReference type="ARBA" id="ARBA00012944"/>
    </source>
</evidence>
<feature type="transmembrane region" description="Helical" evidence="17">
    <location>
        <begin position="81"/>
        <end position="100"/>
    </location>
</feature>
<evidence type="ECO:0000256" key="10">
    <source>
        <dbReference type="ARBA" id="ARBA00022982"/>
    </source>
</evidence>
<evidence type="ECO:0000256" key="11">
    <source>
        <dbReference type="ARBA" id="ARBA00022989"/>
    </source>
</evidence>
<comment type="catalytic activity">
    <reaction evidence="16 17">
        <text>a ubiquinone + NADH + 5 H(+)(in) = a ubiquinol + NAD(+) + 4 H(+)(out)</text>
        <dbReference type="Rhea" id="RHEA:29091"/>
        <dbReference type="Rhea" id="RHEA-COMP:9565"/>
        <dbReference type="Rhea" id="RHEA-COMP:9566"/>
        <dbReference type="ChEBI" id="CHEBI:15378"/>
        <dbReference type="ChEBI" id="CHEBI:16389"/>
        <dbReference type="ChEBI" id="CHEBI:17976"/>
        <dbReference type="ChEBI" id="CHEBI:57540"/>
        <dbReference type="ChEBI" id="CHEBI:57945"/>
        <dbReference type="EC" id="7.1.1.2"/>
    </reaction>
</comment>
<keyword evidence="14 17" id="KW-0496">Mitochondrion</keyword>
<dbReference type="PANTHER" id="PTHR46552">
    <property type="entry name" value="NADH-UBIQUINONE OXIDOREDUCTASE CHAIN 2"/>
    <property type="match status" value="1"/>
</dbReference>
<dbReference type="GO" id="GO:0005743">
    <property type="term" value="C:mitochondrial inner membrane"/>
    <property type="evidence" value="ECO:0007669"/>
    <property type="project" value="UniProtKB-SubCell"/>
</dbReference>
<feature type="transmembrane region" description="Helical" evidence="17">
    <location>
        <begin position="134"/>
        <end position="156"/>
    </location>
</feature>
<evidence type="ECO:0000256" key="7">
    <source>
        <dbReference type="ARBA" id="ARBA00022692"/>
    </source>
</evidence>
<evidence type="ECO:0000256" key="1">
    <source>
        <dbReference type="ARBA" id="ARBA00004448"/>
    </source>
</evidence>
<dbReference type="InterPro" id="IPR003917">
    <property type="entry name" value="NADH_UbQ_OxRdtase_chain2"/>
</dbReference>
<evidence type="ECO:0000256" key="9">
    <source>
        <dbReference type="ARBA" id="ARBA00022967"/>
    </source>
</evidence>
<organism evidence="19">
    <name type="scientific">Lutraria maxima</name>
    <dbReference type="NCBI Taxonomy" id="971267"/>
    <lineage>
        <taxon>Eukaryota</taxon>
        <taxon>Metazoa</taxon>
        <taxon>Spiralia</taxon>
        <taxon>Lophotrochozoa</taxon>
        <taxon>Mollusca</taxon>
        <taxon>Bivalvia</taxon>
        <taxon>Autobranchia</taxon>
        <taxon>Heteroconchia</taxon>
        <taxon>Euheterodonta</taxon>
        <taxon>Imparidentia</taxon>
        <taxon>Neoheterodontei</taxon>
        <taxon>Venerida</taxon>
        <taxon>Mactroidea</taxon>
        <taxon>Mactridae</taxon>
        <taxon>Lutraria</taxon>
    </lineage>
</organism>
<keyword evidence="8 17" id="KW-0999">Mitochondrion inner membrane</keyword>
<gene>
    <name evidence="19" type="primary">nad2</name>
</gene>
<dbReference type="InterPro" id="IPR050175">
    <property type="entry name" value="Complex_I_Subunit_2"/>
</dbReference>
<dbReference type="InterPro" id="IPR001750">
    <property type="entry name" value="ND/Mrp_TM"/>
</dbReference>
<dbReference type="Pfam" id="PF00361">
    <property type="entry name" value="Proton_antipo_M"/>
    <property type="match status" value="1"/>
</dbReference>
<comment type="similarity">
    <text evidence="2 17">Belongs to the complex I subunit 2 family.</text>
</comment>
<keyword evidence="13 17" id="KW-0830">Ubiquinone</keyword>
<dbReference type="EC" id="7.1.1.2" evidence="3 17"/>
<feature type="transmembrane region" description="Helical" evidence="17">
    <location>
        <begin position="20"/>
        <end position="40"/>
    </location>
</feature>
<evidence type="ECO:0000256" key="8">
    <source>
        <dbReference type="ARBA" id="ARBA00022792"/>
    </source>
</evidence>
<evidence type="ECO:0000256" key="16">
    <source>
        <dbReference type="ARBA" id="ARBA00049551"/>
    </source>
</evidence>